<dbReference type="EMBL" id="CAJNNV010032045">
    <property type="protein sequence ID" value="CAE8638730.1"/>
    <property type="molecule type" value="Genomic_DNA"/>
</dbReference>
<dbReference type="PANTHER" id="PTHR12197">
    <property type="entry name" value="HISTONE-LYSINE N-METHYLTRANSFERASE SMYD"/>
    <property type="match status" value="1"/>
</dbReference>
<gene>
    <name evidence="3" type="ORF">PGLA1383_LOCUS53867</name>
</gene>
<feature type="region of interest" description="Disordered" evidence="1">
    <location>
        <begin position="321"/>
        <end position="393"/>
    </location>
</feature>
<dbReference type="Pfam" id="PF00856">
    <property type="entry name" value="SET"/>
    <property type="match status" value="1"/>
</dbReference>
<evidence type="ECO:0000259" key="2">
    <source>
        <dbReference type="PROSITE" id="PS50280"/>
    </source>
</evidence>
<evidence type="ECO:0000256" key="1">
    <source>
        <dbReference type="SAM" id="MobiDB-lite"/>
    </source>
</evidence>
<dbReference type="GO" id="GO:0005634">
    <property type="term" value="C:nucleus"/>
    <property type="evidence" value="ECO:0007669"/>
    <property type="project" value="TreeGrafter"/>
</dbReference>
<dbReference type="InterPro" id="IPR046341">
    <property type="entry name" value="SET_dom_sf"/>
</dbReference>
<comment type="caution">
    <text evidence="3">The sequence shown here is derived from an EMBL/GenBank/DDBJ whole genome shotgun (WGS) entry which is preliminary data.</text>
</comment>
<protein>
    <recommendedName>
        <fullName evidence="2">SET domain-containing protein</fullName>
    </recommendedName>
</protein>
<feature type="domain" description="SET" evidence="2">
    <location>
        <begin position="7"/>
        <end position="250"/>
    </location>
</feature>
<proteinExistence type="predicted"/>
<accession>A0A813HL29</accession>
<dbReference type="PROSITE" id="PS50280">
    <property type="entry name" value="SET"/>
    <property type="match status" value="1"/>
</dbReference>
<dbReference type="InterPro" id="IPR050869">
    <property type="entry name" value="H3K4_H4K5_MeTrfase"/>
</dbReference>
<dbReference type="OrthoDB" id="443442at2759"/>
<name>A0A813HL29_POLGL</name>
<evidence type="ECO:0000313" key="3">
    <source>
        <dbReference type="EMBL" id="CAE8638730.1"/>
    </source>
</evidence>
<dbReference type="AlphaFoldDB" id="A0A813HL29"/>
<sequence length="393" mass="42858">MASDMVSPVELLPQKHVTVQPEEDCKGYSTVAVRDLAEKEVLFSESPIMVVAASQDEGWMASMRQALTLLSSDCAWQFCMAVRCFGKEELPHPCPSGLQPLQPEAIARMQELCGGCLDDGLEPTELAAAAAHHLLQASADEAASAGVTLRWPEATEELVRSSGDDEESRRRAVLRWLADRLDDIANRISRNGFQLIRPVADGLFHRISYMNHCCAGQNNCTWLWNGPESILTCRTTRAVAAGEELTISYIAKPWCDLATRARRRYLKQNYNFVCLCKACCQPPKARQEAPAADSKEPAAGSEAPSKLLQLLSRWLTEEGTGEIVDEEEELGEQDGKKEAALGEAVKAEAEAVPDKAARAAARASKKLEDGPRRRGVPAAGRQPEEAEASQTAA</sequence>
<keyword evidence="4" id="KW-1185">Reference proteome</keyword>
<organism evidence="3 4">
    <name type="scientific">Polarella glacialis</name>
    <name type="common">Dinoflagellate</name>
    <dbReference type="NCBI Taxonomy" id="89957"/>
    <lineage>
        <taxon>Eukaryota</taxon>
        <taxon>Sar</taxon>
        <taxon>Alveolata</taxon>
        <taxon>Dinophyceae</taxon>
        <taxon>Suessiales</taxon>
        <taxon>Suessiaceae</taxon>
        <taxon>Polarella</taxon>
    </lineage>
</organism>
<dbReference type="CDD" id="cd20071">
    <property type="entry name" value="SET_SMYD"/>
    <property type="match status" value="1"/>
</dbReference>
<feature type="compositionally biased region" description="Acidic residues" evidence="1">
    <location>
        <begin position="321"/>
        <end position="332"/>
    </location>
</feature>
<dbReference type="Gene3D" id="2.170.270.10">
    <property type="entry name" value="SET domain"/>
    <property type="match status" value="1"/>
</dbReference>
<feature type="compositionally biased region" description="Basic and acidic residues" evidence="1">
    <location>
        <begin position="333"/>
        <end position="357"/>
    </location>
</feature>
<evidence type="ECO:0000313" key="4">
    <source>
        <dbReference type="Proteomes" id="UP000654075"/>
    </source>
</evidence>
<dbReference type="Proteomes" id="UP000654075">
    <property type="component" value="Unassembled WGS sequence"/>
</dbReference>
<dbReference type="PANTHER" id="PTHR12197:SF251">
    <property type="entry name" value="EG:BACR7C10.4 PROTEIN"/>
    <property type="match status" value="1"/>
</dbReference>
<dbReference type="InterPro" id="IPR001214">
    <property type="entry name" value="SET_dom"/>
</dbReference>
<reference evidence="3" key="1">
    <citation type="submission" date="2021-02" db="EMBL/GenBank/DDBJ databases">
        <authorList>
            <person name="Dougan E. K."/>
            <person name="Rhodes N."/>
            <person name="Thang M."/>
            <person name="Chan C."/>
        </authorList>
    </citation>
    <scope>NUCLEOTIDE SEQUENCE</scope>
</reference>
<dbReference type="SUPFAM" id="SSF82199">
    <property type="entry name" value="SET domain"/>
    <property type="match status" value="1"/>
</dbReference>